<evidence type="ECO:0000256" key="1">
    <source>
        <dbReference type="ARBA" id="ARBA00022723"/>
    </source>
</evidence>
<feature type="zinc finger region" description="dksA C4-type" evidence="4">
    <location>
        <begin position="237"/>
        <end position="261"/>
    </location>
</feature>
<feature type="compositionally biased region" description="Low complexity" evidence="5">
    <location>
        <begin position="76"/>
        <end position="88"/>
    </location>
</feature>
<accession>A0A0T6LVV1</accession>
<dbReference type="PANTHER" id="PTHR33823">
    <property type="entry name" value="RNA POLYMERASE-BINDING TRANSCRIPTION FACTOR DKSA-RELATED"/>
    <property type="match status" value="1"/>
</dbReference>
<evidence type="ECO:0000256" key="5">
    <source>
        <dbReference type="SAM" id="MobiDB-lite"/>
    </source>
</evidence>
<dbReference type="GO" id="GO:0008270">
    <property type="term" value="F:zinc ion binding"/>
    <property type="evidence" value="ECO:0007669"/>
    <property type="project" value="UniProtKB-KW"/>
</dbReference>
<dbReference type="InterPro" id="IPR037187">
    <property type="entry name" value="DnaK_N"/>
</dbReference>
<dbReference type="InterPro" id="IPR020460">
    <property type="entry name" value="Znf_C4-type_bac"/>
</dbReference>
<keyword evidence="3" id="KW-0862">Zinc</keyword>
<dbReference type="PRINTS" id="PR00618">
    <property type="entry name" value="DKSAZNFINGER"/>
</dbReference>
<keyword evidence="2" id="KW-0863">Zinc-finger</keyword>
<dbReference type="PROSITE" id="PS51128">
    <property type="entry name" value="ZF_DKSA_2"/>
    <property type="match status" value="1"/>
</dbReference>
<dbReference type="PROSITE" id="PS01102">
    <property type="entry name" value="ZF_DKSA_1"/>
    <property type="match status" value="1"/>
</dbReference>
<protein>
    <recommendedName>
        <fullName evidence="6">Zinc finger DksA/TraR C4-type domain-containing protein</fullName>
    </recommendedName>
</protein>
<name>A0A0T6LVV1_WENVI</name>
<evidence type="ECO:0000259" key="6">
    <source>
        <dbReference type="Pfam" id="PF01258"/>
    </source>
</evidence>
<dbReference type="InterPro" id="IPR020458">
    <property type="entry name" value="Znf_DskA_TraR_CS"/>
</dbReference>
<proteinExistence type="predicted"/>
<dbReference type="PANTHER" id="PTHR33823:SF2">
    <property type="entry name" value="RNA POLYMERASE-BINDING TRANSCRIPTION FACTOR DKSA"/>
    <property type="match status" value="1"/>
</dbReference>
<dbReference type="AlphaFoldDB" id="A0A0T6LVV1"/>
<dbReference type="Gene3D" id="1.20.120.910">
    <property type="entry name" value="DksA, coiled-coil domain"/>
    <property type="match status" value="1"/>
</dbReference>
<evidence type="ECO:0000313" key="7">
    <source>
        <dbReference type="EMBL" id="KRV50180.1"/>
    </source>
</evidence>
<keyword evidence="8" id="KW-1185">Reference proteome</keyword>
<dbReference type="Pfam" id="PF01258">
    <property type="entry name" value="zf-dskA_traR"/>
    <property type="match status" value="1"/>
</dbReference>
<evidence type="ECO:0000256" key="3">
    <source>
        <dbReference type="ARBA" id="ARBA00022833"/>
    </source>
</evidence>
<dbReference type="Proteomes" id="UP000050867">
    <property type="component" value="Unassembled WGS sequence"/>
</dbReference>
<dbReference type="SUPFAM" id="SSF57716">
    <property type="entry name" value="Glucocorticoid receptor-like (DNA-binding domain)"/>
    <property type="match status" value="1"/>
</dbReference>
<evidence type="ECO:0000256" key="4">
    <source>
        <dbReference type="PROSITE-ProRule" id="PRU00510"/>
    </source>
</evidence>
<dbReference type="EMBL" id="LLZU01000006">
    <property type="protein sequence ID" value="KRV50180.1"/>
    <property type="molecule type" value="Genomic_DNA"/>
</dbReference>
<gene>
    <name evidence="7" type="ORF">AQ490_17170</name>
</gene>
<keyword evidence="1" id="KW-0479">Metal-binding</keyword>
<evidence type="ECO:0000256" key="2">
    <source>
        <dbReference type="ARBA" id="ARBA00022771"/>
    </source>
</evidence>
<dbReference type="STRING" id="76728.AQ490_17170"/>
<sequence length="268" mass="27904">MTRAADGHKAGRPCAEAGRTVRAARPVADEPGSIYRSGTIRGQDHLCEGVAAMADQNPAVDDSGPDGRGRGGAGGDTAARPAPTGPASDQGEGPSVIDRTTATTGARPVAAKKKATAVSTPAAPSAVPKARGTGPVSPEDLPVRPGEDPWTQQELDELRAGLMEDVGRLREEIVVAEESISGLLRDSGDGAGDDDADTGTKNISREHEMALANNAREMLAQTEHALDRLDTGTYGYCESCGSPIGKARLLAFPRATLCVECKQRQERR</sequence>
<feature type="compositionally biased region" description="Low complexity" evidence="5">
    <location>
        <begin position="116"/>
        <end position="130"/>
    </location>
</feature>
<feature type="region of interest" description="Disordered" evidence="5">
    <location>
        <begin position="1"/>
        <end position="149"/>
    </location>
</feature>
<reference evidence="7 8" key="1">
    <citation type="submission" date="2015-10" db="EMBL/GenBank/DDBJ databases">
        <title>Draft genome sequence of pyrrolomycin-producing Streptomyces vitaminophilus.</title>
        <authorList>
            <person name="Graham D.E."/>
            <person name="Mahan K.M."/>
            <person name="Klingeman D.M."/>
            <person name="Hettich R.L."/>
            <person name="Parry R.J."/>
        </authorList>
    </citation>
    <scope>NUCLEOTIDE SEQUENCE [LARGE SCALE GENOMIC DNA]</scope>
    <source>
        <strain evidence="7 8">ATCC 31673</strain>
    </source>
</reference>
<dbReference type="SUPFAM" id="SSF109635">
    <property type="entry name" value="DnaK suppressor protein DksA, alpha-hairpin domain"/>
    <property type="match status" value="1"/>
</dbReference>
<feature type="domain" description="Zinc finger DksA/TraR C4-type" evidence="6">
    <location>
        <begin position="232"/>
        <end position="267"/>
    </location>
</feature>
<dbReference type="InterPro" id="IPR000962">
    <property type="entry name" value="Znf_DskA_TraR"/>
</dbReference>
<comment type="caution">
    <text evidence="7">The sequence shown here is derived from an EMBL/GenBank/DDBJ whole genome shotgun (WGS) entry which is preliminary data.</text>
</comment>
<evidence type="ECO:0000313" key="8">
    <source>
        <dbReference type="Proteomes" id="UP000050867"/>
    </source>
</evidence>
<organism evidence="7 8">
    <name type="scientific">Wenjunlia vitaminophila</name>
    <name type="common">Streptomyces vitaminophilus</name>
    <dbReference type="NCBI Taxonomy" id="76728"/>
    <lineage>
        <taxon>Bacteria</taxon>
        <taxon>Bacillati</taxon>
        <taxon>Actinomycetota</taxon>
        <taxon>Actinomycetes</taxon>
        <taxon>Kitasatosporales</taxon>
        <taxon>Streptomycetaceae</taxon>
        <taxon>Wenjunlia</taxon>
    </lineage>
</organism>
<dbReference type="eggNOG" id="COG1734">
    <property type="taxonomic scope" value="Bacteria"/>
</dbReference>